<dbReference type="InterPro" id="IPR037278">
    <property type="entry name" value="ARFGAP/RecO"/>
</dbReference>
<dbReference type="InterPro" id="IPR053958">
    <property type="entry name" value="HMGCR/SNAP/NPC1-like_SSD"/>
</dbReference>
<feature type="transmembrane region" description="Helical" evidence="14">
    <location>
        <begin position="1278"/>
        <end position="1306"/>
    </location>
</feature>
<dbReference type="CDD" id="cd08959">
    <property type="entry name" value="ArfGap_ArfGap1_like"/>
    <property type="match status" value="1"/>
</dbReference>
<protein>
    <submittedName>
        <fullName evidence="15">Ptc-1</fullName>
    </submittedName>
</protein>
<feature type="transmembrane region" description="Helical" evidence="14">
    <location>
        <begin position="797"/>
        <end position="818"/>
    </location>
</feature>
<reference evidence="16" key="1">
    <citation type="journal article" date="2008" name="Nat. Genet.">
        <title>The Pristionchus pacificus genome provides a unique perspective on nematode lifestyle and parasitism.</title>
        <authorList>
            <person name="Dieterich C."/>
            <person name="Clifton S.W."/>
            <person name="Schuster L.N."/>
            <person name="Chinwalla A."/>
            <person name="Delehaunty K."/>
            <person name="Dinkelacker I."/>
            <person name="Fulton L."/>
            <person name="Fulton R."/>
            <person name="Godfrey J."/>
            <person name="Minx P."/>
            <person name="Mitreva M."/>
            <person name="Roeseler W."/>
            <person name="Tian H."/>
            <person name="Witte H."/>
            <person name="Yang S.P."/>
            <person name="Wilson R.K."/>
            <person name="Sommer R.J."/>
        </authorList>
    </citation>
    <scope>NUCLEOTIDE SEQUENCE [LARGE SCALE GENOMIC DNA]</scope>
    <source>
        <strain evidence="16">PS312</strain>
    </source>
</reference>
<reference evidence="15" key="2">
    <citation type="submission" date="2022-06" db="UniProtKB">
        <authorList>
            <consortium name="EnsemblMetazoa"/>
        </authorList>
    </citation>
    <scope>IDENTIFICATION</scope>
    <source>
        <strain evidence="15">PS312</strain>
    </source>
</reference>
<sequence length="2184" mass="240274">MLTLLEPPGAKQHQRFQSGQYLLNLGGGAAAGADDEDYDDDEGIYEQQLERDQSGCCAPLEKILDRQLVGKSSSNEYSARWKREFRQRPSWCDADLCLQQIKRVRMRGAAIIVKPVYRTAAVKLLFQRKAKGNRWALYSRSFIQKALHSLGTFVQEHAWSVIVTVLLLFSLCCYGLQYVRIETDIVKLWVAKGGRLDEELSFHKRVLESVTYNHSRDDQAAEVVRENGLGGGYQVVIQTPEYEEQNMLTREGLLKHVAIMEEIANISINKLGIDWTLSDLCFKPAKPDTSDPMARKFEGVIDKIIPCIWITPIDCFWEGSKPLGPDPAVNKNKELGMLALGGMLDHIDGVDVSWKNLNPTEIIHGINKVFSLGTYALMFDRAGIGKGYLDRPCIDPLDPECPRDAPNYFETCESGLIDRWVEMMEKRGEKIELKKIEEFSIFDMDFGSLLNRKKRQAEPLEVMAEADEAMDPQNNSTRLESVVAMENVAVNVNTTTTTTASPIQVPTTTMTPTKRKEYCTERHGSMLQWMAKPENRHLWNELLGQHSGPRYPDYPTVMSDGCGGFARGVLQWPSDMILGAAKRDVSGALQAASALQSVFLVASPNDVYLRFKTSASLLSKPQLADTNWTTAAAEEVIVSWQRAFTQLLYKHKHNFETTENGVEKERRTIHPLASTSIADMLEEFCQFNYTIILVGYGLMLVYAMVTQLRTERCLPAAHSCMGLAFAGVVTVTFASVAGLGMATWFGIEFNAATTQIVPFLTLGIGVDNMFMLLHNYHDVVAMSNRNEMGVLLRETGMSILCTSTNNILSFLAGTLLPIPALRSFCAQSTILLTFNFIAILTIYPAVISIDLRRRKAGKRDILCCLPDPVEENYRQSKQQPGRKPMNGEASYRNLISKTSHHQKEIEVDDSLSHGHHGFLEEVVPYTLHAAIRNYYIPFISNKCVKVAVIMASIGLCVVAVMGMQQASIGLELSDVLPEHTAPAAFLKARDSYFSFYPMFAVLKGPHIDYPHQQQLIENYRNTIGASQYVIKNARGQPSEAYWLGMMRDWLMSIQNQTDQAIARGQIDVATASIHHSNSTKISDAALTGFKLLCSHGEKYECMGRVGKVRLVDATGVINPDGFYNYLTAWFNQDNMMYYVTQASFFPNPPSWAVNVSGVVPAAEPLAYSQIPFYLTGLTNTPVIVEVIKEIRSICDDFTIRGLPNFPQGIAFTFWEQYLHLNGNLMQAIATIALAVFVVLSVLLFNPWAAASILAILVCMTIQLAGFLGWAGIKMNPVSAVTLITAVGIGVEFTAHVVLAFLTSLGNRQERMAAAVDRVFVPVIHGALSTLLGILMLAFSEFEFVVKYFFVVMSALIVIGLINGLILLPVLLSLAGPPTEITPLDNKRCLQLPPPVRKSEVDDYEDGPMCYQLEDLTGGAGDALQSVVAIKSAGSLNMDDDSEEERKHEHEDFQIEKQLDIAWLNIMTEENPNGPTKTELQNVMRKLRSLPGNKVCFDCGANNPTWCTVTYGVFLCIDCSAVHRNLGVHLTFVRSTNLDTNWTWLQLRSMQTQFFKQHGCNSTDAQVKYKSRAATLYKDKITQQSSACQRANGNVAMIDLGHSGVENKEVKDDFFEKVLTTHSNHPSTGSLQSAYIGEHQIEEDTHGPSVDGLHLGTNGDAPIPSIILKKPVKKTGINAKKTGLGAQKVRINFDELESRATEHEKALAEEAATALAYQEAITKGVQPTEEVAALSSRLAMQNIEREKKKIEAKVAGDPSKAAAVDRLGMGGLGGRPRAIHSIASGVRVVKQDDLAPANRGTASKKVAEDDWDTLDDRSDFGFDNGLPKTKTSVSKEEEDNDKFFDAWDSSSSKKTIGSGATSKTDSKVPTSRGMFGASGKAAVAQPATDLDVQKKFGNAKAISSDMMFGNNEMDFETKSALAKFDGVKSLGSADLWGEGSQPQPSQMPDMSDMKDAMRAGMAKVSERFSSMSGYFSPEAPASERAHDRHTVWVDEREEVIKRLFAIADELDSLKRGCDVSTVVGSTVGIGAGATVIGGLLIAPPVAIAGIVVGSLAAAANITTSLVKVGFIRKRAKEVLILVKEDEKLHDIFLEEVSKNQLEPGIQIATSVGAAMATGVSAAGARAALLETVSMLRMAALPPLAAIGWGASLEYAVKLREVAKQLKQEMHAETAQFLKAILAEEH</sequence>
<accession>A0A8R1UMI2</accession>
<dbReference type="EnsemblMetazoa" id="PPA34026.1">
    <property type="protein sequence ID" value="PPA34026.1"/>
    <property type="gene ID" value="WBGene00272395"/>
</dbReference>
<feature type="transmembrane region" description="Helical" evidence="14">
    <location>
        <begin position="943"/>
        <end position="963"/>
    </location>
</feature>
<feature type="transmembrane region" description="Helical" evidence="14">
    <location>
        <begin position="687"/>
        <end position="708"/>
    </location>
</feature>
<dbReference type="GO" id="GO:0005119">
    <property type="term" value="F:smoothened binding"/>
    <property type="evidence" value="ECO:0000318"/>
    <property type="project" value="GO_Central"/>
</dbReference>
<dbReference type="PRINTS" id="PR00405">
    <property type="entry name" value="REVINTRACTNG"/>
</dbReference>
<feature type="transmembrane region" description="Helical" evidence="14">
    <location>
        <begin position="830"/>
        <end position="849"/>
    </location>
</feature>
<feature type="transmembrane region" description="Helical" evidence="14">
    <location>
        <begin position="1224"/>
        <end position="1244"/>
    </location>
</feature>
<feature type="transmembrane region" description="Helical" evidence="14">
    <location>
        <begin position="1344"/>
        <end position="1371"/>
    </location>
</feature>
<dbReference type="GO" id="GO:0005096">
    <property type="term" value="F:GTPase activator activity"/>
    <property type="evidence" value="ECO:0007669"/>
    <property type="project" value="UniProtKB-KW"/>
</dbReference>
<keyword evidence="5 14" id="KW-0812">Transmembrane</keyword>
<gene>
    <name evidence="15" type="primary">WBGene00272395</name>
</gene>
<feature type="transmembrane region" description="Helical" evidence="14">
    <location>
        <begin position="2021"/>
        <end position="2040"/>
    </location>
</feature>
<dbReference type="GO" id="GO:0008270">
    <property type="term" value="F:zinc ion binding"/>
    <property type="evidence" value="ECO:0007669"/>
    <property type="project" value="UniProtKB-KW"/>
</dbReference>
<keyword evidence="11" id="KW-0325">Glycoprotein</keyword>
<evidence type="ECO:0000256" key="1">
    <source>
        <dbReference type="ARBA" id="ARBA00004141"/>
    </source>
</evidence>
<dbReference type="PROSITE" id="PS50115">
    <property type="entry name" value="ARFGAP"/>
    <property type="match status" value="1"/>
</dbReference>
<keyword evidence="4" id="KW-0343">GTPase activation</keyword>
<evidence type="ECO:0000256" key="13">
    <source>
        <dbReference type="SAM" id="MobiDB-lite"/>
    </source>
</evidence>
<evidence type="ECO:0000256" key="10">
    <source>
        <dbReference type="ARBA" id="ARBA00023136"/>
    </source>
</evidence>
<keyword evidence="8" id="KW-0862">Zinc</keyword>
<dbReference type="Pfam" id="PF05461">
    <property type="entry name" value="ApoL"/>
    <property type="match status" value="1"/>
</dbReference>
<feature type="region of interest" description="Disordered" evidence="13">
    <location>
        <begin position="1812"/>
        <end position="1870"/>
    </location>
</feature>
<dbReference type="Pfam" id="PF01412">
    <property type="entry name" value="ArfGap"/>
    <property type="match status" value="1"/>
</dbReference>
<keyword evidence="6" id="KW-0479">Metal-binding</keyword>
<evidence type="ECO:0000313" key="16">
    <source>
        <dbReference type="Proteomes" id="UP000005239"/>
    </source>
</evidence>
<dbReference type="PANTHER" id="PTHR46022">
    <property type="entry name" value="PROTEIN PATCHED"/>
    <property type="match status" value="1"/>
</dbReference>
<comment type="similarity">
    <text evidence="2">Belongs to the patched family.</text>
</comment>
<dbReference type="GO" id="GO:0008158">
    <property type="term" value="F:hedgehog receptor activity"/>
    <property type="evidence" value="ECO:0000318"/>
    <property type="project" value="GO_Central"/>
</dbReference>
<evidence type="ECO:0000256" key="8">
    <source>
        <dbReference type="ARBA" id="ARBA00022833"/>
    </source>
</evidence>
<comment type="subcellular location">
    <subcellularLocation>
        <location evidence="1">Membrane</location>
        <topology evidence="1">Multi-pass membrane protein</topology>
    </subcellularLocation>
</comment>
<feature type="transmembrane region" description="Helical" evidence="14">
    <location>
        <begin position="720"/>
        <end position="744"/>
    </location>
</feature>
<evidence type="ECO:0000256" key="11">
    <source>
        <dbReference type="ARBA" id="ARBA00023180"/>
    </source>
</evidence>
<dbReference type="InterPro" id="IPR038508">
    <property type="entry name" value="ArfGAP_dom_sf"/>
</dbReference>
<organism evidence="15 16">
    <name type="scientific">Pristionchus pacificus</name>
    <name type="common">Parasitic nematode worm</name>
    <dbReference type="NCBI Taxonomy" id="54126"/>
    <lineage>
        <taxon>Eukaryota</taxon>
        <taxon>Metazoa</taxon>
        <taxon>Ecdysozoa</taxon>
        <taxon>Nematoda</taxon>
        <taxon>Chromadorea</taxon>
        <taxon>Rhabditida</taxon>
        <taxon>Rhabditina</taxon>
        <taxon>Diplogasteromorpha</taxon>
        <taxon>Diplogasteroidea</taxon>
        <taxon>Neodiplogasteridae</taxon>
        <taxon>Pristionchus</taxon>
    </lineage>
</organism>
<dbReference type="FunFam" id="1.20.1640.10:FF:000031">
    <property type="entry name" value="PaTChed family"/>
    <property type="match status" value="1"/>
</dbReference>
<feature type="transmembrane region" description="Helical" evidence="14">
    <location>
        <begin position="1318"/>
        <end position="1338"/>
    </location>
</feature>
<feature type="transmembrane region" description="Helical" evidence="14">
    <location>
        <begin position="756"/>
        <end position="776"/>
    </location>
</feature>
<dbReference type="InterPro" id="IPR001164">
    <property type="entry name" value="ArfGAP_dom"/>
</dbReference>
<keyword evidence="12" id="KW-0175">Coiled coil</keyword>
<dbReference type="InterPro" id="IPR000731">
    <property type="entry name" value="SSD"/>
</dbReference>
<keyword evidence="16" id="KW-1185">Reference proteome</keyword>
<evidence type="ECO:0000313" key="15">
    <source>
        <dbReference type="EnsemblMetazoa" id="PPA34026.1"/>
    </source>
</evidence>
<dbReference type="Pfam" id="PF12349">
    <property type="entry name" value="Sterol-sensing"/>
    <property type="match status" value="1"/>
</dbReference>
<evidence type="ECO:0000256" key="7">
    <source>
        <dbReference type="ARBA" id="ARBA00022771"/>
    </source>
</evidence>
<dbReference type="GO" id="GO:0005886">
    <property type="term" value="C:plasma membrane"/>
    <property type="evidence" value="ECO:0000318"/>
    <property type="project" value="GO_Central"/>
</dbReference>
<name>A0A2A6B3Y0_PRIPA</name>
<evidence type="ECO:0000256" key="4">
    <source>
        <dbReference type="ARBA" id="ARBA00022468"/>
    </source>
</evidence>
<proteinExistence type="inferred from homology"/>
<dbReference type="Gene3D" id="1.10.220.150">
    <property type="entry name" value="Arf GTPase activating protein"/>
    <property type="match status" value="1"/>
</dbReference>
<evidence type="ECO:0000256" key="5">
    <source>
        <dbReference type="ARBA" id="ARBA00022692"/>
    </source>
</evidence>
<evidence type="ECO:0000256" key="14">
    <source>
        <dbReference type="SAM" id="Phobius"/>
    </source>
</evidence>
<dbReference type="GO" id="GO:0008289">
    <property type="term" value="F:lipid binding"/>
    <property type="evidence" value="ECO:0007669"/>
    <property type="project" value="InterPro"/>
</dbReference>
<evidence type="ECO:0000256" key="9">
    <source>
        <dbReference type="ARBA" id="ARBA00022989"/>
    </source>
</evidence>
<dbReference type="GO" id="GO:0042157">
    <property type="term" value="P:lipoprotein metabolic process"/>
    <property type="evidence" value="ECO:0007669"/>
    <property type="project" value="InterPro"/>
</dbReference>
<dbReference type="FunFam" id="1.10.220.150:FF:000004">
    <property type="entry name" value="Putative ADP-ribosylation factor GTPase-activating protein 2"/>
    <property type="match status" value="1"/>
</dbReference>
<keyword evidence="10 14" id="KW-0472">Membrane</keyword>
<dbReference type="GO" id="GO:0018996">
    <property type="term" value="P:molting cycle, collagen and cuticulin-based cuticle"/>
    <property type="evidence" value="ECO:0007669"/>
    <property type="project" value="UniProtKB-ARBA"/>
</dbReference>
<dbReference type="Proteomes" id="UP000005239">
    <property type="component" value="Unassembled WGS sequence"/>
</dbReference>
<dbReference type="GO" id="GO:0045879">
    <property type="term" value="P:negative regulation of smoothened signaling pathway"/>
    <property type="evidence" value="ECO:0000318"/>
    <property type="project" value="GO_Central"/>
</dbReference>
<dbReference type="SMART" id="SM00105">
    <property type="entry name" value="ArfGap"/>
    <property type="match status" value="1"/>
</dbReference>
<dbReference type="Gene3D" id="1.20.1640.10">
    <property type="entry name" value="Multidrug efflux transporter AcrB transmembrane domain"/>
    <property type="match status" value="2"/>
</dbReference>
<keyword evidence="9 14" id="KW-1133">Transmembrane helix</keyword>
<dbReference type="GO" id="GO:0097108">
    <property type="term" value="F:hedgehog family protein binding"/>
    <property type="evidence" value="ECO:0000318"/>
    <property type="project" value="GO_Central"/>
</dbReference>
<dbReference type="InterPro" id="IPR008405">
    <property type="entry name" value="ApoL"/>
</dbReference>
<dbReference type="GO" id="GO:0005576">
    <property type="term" value="C:extracellular region"/>
    <property type="evidence" value="ECO:0007669"/>
    <property type="project" value="InterPro"/>
</dbReference>
<evidence type="ECO:0000256" key="2">
    <source>
        <dbReference type="ARBA" id="ARBA00005585"/>
    </source>
</evidence>
<feature type="coiled-coil region" evidence="12">
    <location>
        <begin position="1685"/>
        <end position="1712"/>
    </location>
</feature>
<dbReference type="PANTHER" id="PTHR46022:SF1">
    <property type="entry name" value="PROTEIN PATCHED"/>
    <property type="match status" value="1"/>
</dbReference>
<evidence type="ECO:0000256" key="6">
    <source>
        <dbReference type="ARBA" id="ARBA00022723"/>
    </source>
</evidence>
<comment type="similarity">
    <text evidence="3">Belongs to the apolipoprotein L family.</text>
</comment>
<dbReference type="PROSITE" id="PS50156">
    <property type="entry name" value="SSD"/>
    <property type="match status" value="1"/>
</dbReference>
<feature type="transmembrane region" description="Helical" evidence="14">
    <location>
        <begin position="1251"/>
        <end position="1272"/>
    </location>
</feature>
<keyword evidence="7" id="KW-0863">Zinc-finger</keyword>
<evidence type="ECO:0000256" key="12">
    <source>
        <dbReference type="SAM" id="Coils"/>
    </source>
</evidence>
<dbReference type="GO" id="GO:0006869">
    <property type="term" value="P:lipid transport"/>
    <property type="evidence" value="ECO:0007669"/>
    <property type="project" value="InterPro"/>
</dbReference>
<dbReference type="SUPFAM" id="SSF82866">
    <property type="entry name" value="Multidrug efflux transporter AcrB transmembrane domain"/>
    <property type="match status" value="2"/>
</dbReference>
<accession>A0A2A6B3Y0</accession>
<feature type="compositionally biased region" description="Polar residues" evidence="13">
    <location>
        <begin position="1847"/>
        <end position="1868"/>
    </location>
</feature>
<dbReference type="SUPFAM" id="SSF57863">
    <property type="entry name" value="ArfGap/RecO-like zinc finger"/>
    <property type="match status" value="1"/>
</dbReference>
<evidence type="ECO:0000256" key="3">
    <source>
        <dbReference type="ARBA" id="ARBA00010090"/>
    </source>
</evidence>
<feature type="transmembrane region" description="Helical" evidence="14">
    <location>
        <begin position="2046"/>
        <end position="2065"/>
    </location>
</feature>